<sequence length="73" mass="8846">MYFNHTGRKFFRLNNAFFHLLFNTFFQFFSPVKIKISENEKEDKIEKRQLGQGLHMKKTRKSAMFILPKSRSD</sequence>
<reference evidence="1 2" key="1">
    <citation type="submission" date="2015-09" db="EMBL/GenBank/DDBJ databases">
        <title>Spore heat resistance.</title>
        <authorList>
            <person name="Boekhorst J."/>
            <person name="Berendsen E.M."/>
            <person name="Wells-Bennik M.H."/>
            <person name="Kuipers O.P."/>
        </authorList>
    </citation>
    <scope>NUCLEOTIDE SEQUENCE [LARGE SCALE GENOMIC DNA]</scope>
    <source>
        <strain evidence="1 2">B4122</strain>
    </source>
</reference>
<dbReference type="EMBL" id="LJZV01000014">
    <property type="protein sequence ID" value="KZD90918.1"/>
    <property type="molecule type" value="Genomic_DNA"/>
</dbReference>
<dbReference type="Proteomes" id="UP000076442">
    <property type="component" value="Unassembled WGS sequence"/>
</dbReference>
<gene>
    <name evidence="1" type="ORF">B4122_2997</name>
</gene>
<comment type="caution">
    <text evidence="1">The sequence shown here is derived from an EMBL/GenBank/DDBJ whole genome shotgun (WGS) entry which is preliminary data.</text>
</comment>
<proteinExistence type="predicted"/>
<accession>A0AAP1E797</accession>
<protein>
    <submittedName>
        <fullName evidence="1">Uncharacterized protein</fullName>
    </submittedName>
</protein>
<evidence type="ECO:0000313" key="2">
    <source>
        <dbReference type="Proteomes" id="UP000076442"/>
    </source>
</evidence>
<evidence type="ECO:0000313" key="1">
    <source>
        <dbReference type="EMBL" id="KZD90918.1"/>
    </source>
</evidence>
<organism evidence="1 2">
    <name type="scientific">Bacillus subtilis</name>
    <dbReference type="NCBI Taxonomy" id="1423"/>
    <lineage>
        <taxon>Bacteria</taxon>
        <taxon>Bacillati</taxon>
        <taxon>Bacillota</taxon>
        <taxon>Bacilli</taxon>
        <taxon>Bacillales</taxon>
        <taxon>Bacillaceae</taxon>
        <taxon>Bacillus</taxon>
    </lineage>
</organism>
<dbReference type="AlphaFoldDB" id="A0AAP1E797"/>
<name>A0AAP1E797_BACIU</name>